<dbReference type="RefSeq" id="WP_101299236.1">
    <property type="nucleotide sequence ID" value="NZ_CP025197.1"/>
</dbReference>
<evidence type="ECO:0000313" key="2">
    <source>
        <dbReference type="EMBL" id="AUG56639.1"/>
    </source>
</evidence>
<dbReference type="PANTHER" id="PTHR11012:SF30">
    <property type="entry name" value="PROTEIN KINASE-LIKE DOMAIN-CONTAINING"/>
    <property type="match status" value="1"/>
</dbReference>
<dbReference type="SUPFAM" id="SSF56112">
    <property type="entry name" value="Protein kinase-like (PK-like)"/>
    <property type="match status" value="1"/>
</dbReference>
<organism evidence="2 3">
    <name type="scientific">Acetivibrio saccincola</name>
    <dbReference type="NCBI Taxonomy" id="1677857"/>
    <lineage>
        <taxon>Bacteria</taxon>
        <taxon>Bacillati</taxon>
        <taxon>Bacillota</taxon>
        <taxon>Clostridia</taxon>
        <taxon>Eubacteriales</taxon>
        <taxon>Oscillospiraceae</taxon>
        <taxon>Acetivibrio</taxon>
    </lineage>
</organism>
<sequence length="321" mass="37839">MNKYFEKVILKSTNSKEIVEIHEIQDLWGGYGKIFRCILSRSLLKSVIVKNVRLPDKRSNQDSDISYRRKLKSYKVEMEFYKNWSKKCNEDCRVADWYAFEWQNNEFLMVFEDLDLAGFKGRMSSVTWNEVKLCLKWLANFHAAFMGEKPEGLWSKGTYWHLETRPDELKALRDMRLKNAAKKMDAKLDGCKFKTFVHGDAKIANFCFSEDRSRVAAVDFQYVGGGCGMKDVAYFIDSCLYDEECEALEGDILDFYFGELEKALKIRGKDIDFDALEKEWRELYYVAWADFYRFFKGWALGHYEGKYSERVINKVIESLNM</sequence>
<dbReference type="InterPro" id="IPR004119">
    <property type="entry name" value="EcKL"/>
</dbReference>
<dbReference type="KEGG" id="hsc:HVS_03455"/>
<dbReference type="InterPro" id="IPR015897">
    <property type="entry name" value="CHK_kinase-like"/>
</dbReference>
<gene>
    <name evidence="2" type="ORF">HVS_03455</name>
</gene>
<dbReference type="Pfam" id="PF02958">
    <property type="entry name" value="EcKL"/>
    <property type="match status" value="2"/>
</dbReference>
<evidence type="ECO:0000313" key="3">
    <source>
        <dbReference type="Proteomes" id="UP000233534"/>
    </source>
</evidence>
<feature type="domain" description="CHK kinase-like" evidence="1">
    <location>
        <begin position="109"/>
        <end position="266"/>
    </location>
</feature>
<keyword evidence="3" id="KW-1185">Reference proteome</keyword>
<evidence type="ECO:0000259" key="1">
    <source>
        <dbReference type="SMART" id="SM00587"/>
    </source>
</evidence>
<keyword evidence="2" id="KW-0808">Transferase</keyword>
<dbReference type="PANTHER" id="PTHR11012">
    <property type="entry name" value="PROTEIN KINASE-LIKE DOMAIN-CONTAINING"/>
    <property type="match status" value="1"/>
</dbReference>
<accession>A0A2K9DZT4</accession>
<protein>
    <submittedName>
        <fullName evidence="2">Phosphotransferase enzyme family protein</fullName>
    </submittedName>
</protein>
<dbReference type="Gene3D" id="3.90.1200.10">
    <property type="match status" value="1"/>
</dbReference>
<dbReference type="SMART" id="SM00587">
    <property type="entry name" value="CHK"/>
    <property type="match status" value="1"/>
</dbReference>
<proteinExistence type="predicted"/>
<reference evidence="2 3" key="1">
    <citation type="submission" date="2017-12" db="EMBL/GenBank/DDBJ databases">
        <title>Complete genome sequence of Herbivorax saccincola GGR1, a novel Cellulosome-producing hydrolytic bacterium in a thermophilic biogas plant, established by Illumina and Nanopore MinION sequencing.</title>
        <authorList>
            <person name="Pechtl A."/>
            <person name="Ruckert C."/>
            <person name="Koeck D.E."/>
            <person name="Maus I."/>
            <person name="Winkler A."/>
            <person name="Kalinowski J."/>
            <person name="Puhler A."/>
            <person name="Schwarz W.W."/>
            <person name="Zverlov V.V."/>
            <person name="Schluter A."/>
            <person name="Liebl W."/>
        </authorList>
    </citation>
    <scope>NUCLEOTIDE SEQUENCE [LARGE SCALE GENOMIC DNA]</scope>
    <source>
        <strain evidence="3">SR1</strain>
    </source>
</reference>
<dbReference type="EMBL" id="CP025197">
    <property type="protein sequence ID" value="AUG56639.1"/>
    <property type="molecule type" value="Genomic_DNA"/>
</dbReference>
<name>A0A2K9DZT4_9FIRM</name>
<dbReference type="AlphaFoldDB" id="A0A2K9DZT4"/>
<dbReference type="GO" id="GO:0016740">
    <property type="term" value="F:transferase activity"/>
    <property type="evidence" value="ECO:0007669"/>
    <property type="project" value="UniProtKB-KW"/>
</dbReference>
<dbReference type="InterPro" id="IPR011009">
    <property type="entry name" value="Kinase-like_dom_sf"/>
</dbReference>
<dbReference type="Proteomes" id="UP000233534">
    <property type="component" value="Chromosome"/>
</dbReference>